<dbReference type="InterPro" id="IPR011006">
    <property type="entry name" value="CheY-like_superfamily"/>
</dbReference>
<sequence>MQGTLNEIDIRSILQLIEVGQRTGELLIEAYQTSLGNQGDALEGANLSSFQPIKIQAPRIFWLVFFVNGQIVYTIHSKNRGCRRLRDYLSRYQVKLIPEELENIDKISHNEIEYAYLWQLIKQNRLTPEQGKNIIQQMVRETLFDLLSLRQGAFIFEMGLGLDPLLTSVEVSPLLMEMMKEVQQWKQLHPYFESPQQVLTIADQEQLQNTLPEKAYEQLLHWADGKTSLRRLSRRLQRNLGTLARGIYPYVERGWLHPVMAMTSSVSVPKNLWDESTTRDSSHIVCLDDDLTIGKTVETILAENGYDISLITDPLSGLTLIFELNPDLILCDIAMPKLDGYEICAMLRHSKAFQYTPIIMLTGKEGFIDRIRARMMGATDYLTKPFGEQELLLLIEKYIKPKTRSD</sequence>
<proteinExistence type="evidence at transcript level"/>
<evidence type="ECO:0000259" key="4">
    <source>
        <dbReference type="PROSITE" id="PS50110"/>
    </source>
</evidence>
<gene>
    <name evidence="5" type="ORF">CY0110_21065</name>
</gene>
<dbReference type="InterPro" id="IPR050595">
    <property type="entry name" value="Bact_response_regulator"/>
</dbReference>
<dbReference type="PANTHER" id="PTHR44591">
    <property type="entry name" value="STRESS RESPONSE REGULATOR PROTEIN 1"/>
    <property type="match status" value="1"/>
</dbReference>
<keyword evidence="2" id="KW-0902">Two-component regulatory system</keyword>
<keyword evidence="6" id="KW-1185">Reference proteome</keyword>
<dbReference type="PROSITE" id="PS50110">
    <property type="entry name" value="RESPONSE_REGULATORY"/>
    <property type="match status" value="1"/>
</dbReference>
<dbReference type="PIRSF" id="PIRSF005897">
    <property type="entry name" value="RR_PatA"/>
    <property type="match status" value="1"/>
</dbReference>
<comment type="subcellular location">
    <subcellularLocation>
        <location evidence="2">Cell septum</location>
    </subcellularLocation>
</comment>
<dbReference type="eggNOG" id="COG0745">
    <property type="taxonomic scope" value="Bacteria"/>
</dbReference>
<feature type="modified residue" description="4-aspartylphosphate" evidence="3">
    <location>
        <position position="332"/>
    </location>
</feature>
<dbReference type="EMBL" id="AAXW01000018">
    <property type="protein sequence ID" value="EAZ90919.1"/>
    <property type="molecule type" value="Genomic_DNA"/>
</dbReference>
<organism evidence="5 6">
    <name type="scientific">Crocosphaera chwakensis CCY0110</name>
    <dbReference type="NCBI Taxonomy" id="391612"/>
    <lineage>
        <taxon>Bacteria</taxon>
        <taxon>Bacillati</taxon>
        <taxon>Cyanobacteriota</taxon>
        <taxon>Cyanophyceae</taxon>
        <taxon>Oscillatoriophycideae</taxon>
        <taxon>Chroococcales</taxon>
        <taxon>Aphanothecaceae</taxon>
        <taxon>Crocosphaera</taxon>
        <taxon>Crocosphaera chwakensis</taxon>
    </lineage>
</organism>
<evidence type="ECO:0000313" key="6">
    <source>
        <dbReference type="Proteomes" id="UP000003781"/>
    </source>
</evidence>
<dbReference type="Gene3D" id="3.40.50.2300">
    <property type="match status" value="1"/>
</dbReference>
<keyword evidence="2" id="KW-0364">Heterocyst</keyword>
<dbReference type="OrthoDB" id="525404at2"/>
<dbReference type="GO" id="GO:0030428">
    <property type="term" value="C:cell septum"/>
    <property type="evidence" value="ECO:0007669"/>
    <property type="project" value="UniProtKB-SubCell"/>
</dbReference>
<dbReference type="Proteomes" id="UP000003781">
    <property type="component" value="Unassembled WGS sequence"/>
</dbReference>
<keyword evidence="1 3" id="KW-0597">Phosphoprotein</keyword>
<dbReference type="PANTHER" id="PTHR44591:SF3">
    <property type="entry name" value="RESPONSE REGULATORY DOMAIN-CONTAINING PROTEIN"/>
    <property type="match status" value="1"/>
</dbReference>
<dbReference type="GO" id="GO:0043158">
    <property type="term" value="P:heterocyst development"/>
    <property type="evidence" value="ECO:0007669"/>
    <property type="project" value="UniProtKB-KW"/>
</dbReference>
<protein>
    <recommendedName>
        <fullName evidence="2">Protein PatA</fullName>
    </recommendedName>
</protein>
<comment type="function">
    <text evidence="2">Controls heterocyst pattern formation.</text>
</comment>
<evidence type="ECO:0000256" key="3">
    <source>
        <dbReference type="PROSITE-ProRule" id="PRU00169"/>
    </source>
</evidence>
<evidence type="ECO:0000313" key="5">
    <source>
        <dbReference type="EMBL" id="EAZ90919.1"/>
    </source>
</evidence>
<comment type="caution">
    <text evidence="5">The sequence shown here is derived from an EMBL/GenBank/DDBJ whole genome shotgun (WGS) entry which is preliminary data.</text>
</comment>
<name>A3IRB7_9CHRO</name>
<dbReference type="SUPFAM" id="SSF52172">
    <property type="entry name" value="CheY-like"/>
    <property type="match status" value="1"/>
</dbReference>
<dbReference type="InterPro" id="IPR024186">
    <property type="entry name" value="Sig_transdc_resp-reg_PatA"/>
</dbReference>
<dbReference type="Pfam" id="PF14332">
    <property type="entry name" value="DUF4388"/>
    <property type="match status" value="1"/>
</dbReference>
<accession>A3IRB7</accession>
<comment type="induction">
    <text evidence="2">By nitrogen starvation.</text>
</comment>
<reference evidence="5 6" key="1">
    <citation type="submission" date="2007-03" db="EMBL/GenBank/DDBJ databases">
        <authorList>
            <person name="Stal L."/>
            <person name="Ferriera S."/>
            <person name="Johnson J."/>
            <person name="Kravitz S."/>
            <person name="Beeson K."/>
            <person name="Sutton G."/>
            <person name="Rogers Y.-H."/>
            <person name="Friedman R."/>
            <person name="Frazier M."/>
            <person name="Venter J.C."/>
        </authorList>
    </citation>
    <scope>NUCLEOTIDE SEQUENCE [LARGE SCALE GENOMIC DNA]</scope>
    <source>
        <strain evidence="5 6">CCY0110</strain>
    </source>
</reference>
<dbReference type="InterPro" id="IPR001789">
    <property type="entry name" value="Sig_transdc_resp-reg_receiver"/>
</dbReference>
<dbReference type="GO" id="GO:0000160">
    <property type="term" value="P:phosphorelay signal transduction system"/>
    <property type="evidence" value="ECO:0007669"/>
    <property type="project" value="UniProtKB-KW"/>
</dbReference>
<dbReference type="InterPro" id="IPR025497">
    <property type="entry name" value="PatA-like_N"/>
</dbReference>
<dbReference type="RefSeq" id="WP_008275928.1">
    <property type="nucleotide sequence ID" value="NZ_AAXW01000018.1"/>
</dbReference>
<evidence type="ECO:0000256" key="1">
    <source>
        <dbReference type="ARBA" id="ARBA00022553"/>
    </source>
</evidence>
<dbReference type="AlphaFoldDB" id="A3IRB7"/>
<feature type="domain" description="Response regulatory" evidence="4">
    <location>
        <begin position="283"/>
        <end position="399"/>
    </location>
</feature>
<dbReference type="SMART" id="SM00448">
    <property type="entry name" value="REC"/>
    <property type="match status" value="1"/>
</dbReference>
<dbReference type="Pfam" id="PF00072">
    <property type="entry name" value="Response_reg"/>
    <property type="match status" value="1"/>
</dbReference>
<evidence type="ECO:0000256" key="2">
    <source>
        <dbReference type="PIRNR" id="PIRNR005897"/>
    </source>
</evidence>